<evidence type="ECO:0008006" key="5">
    <source>
        <dbReference type="Google" id="ProtNLM"/>
    </source>
</evidence>
<gene>
    <name evidence="3" type="ORF">HK439_22330</name>
</gene>
<evidence type="ECO:0000256" key="1">
    <source>
        <dbReference type="SAM" id="MobiDB-lite"/>
    </source>
</evidence>
<comment type="caution">
    <text evidence="3">The sequence shown here is derived from an EMBL/GenBank/DDBJ whole genome shotgun (WGS) entry which is preliminary data.</text>
</comment>
<proteinExistence type="predicted"/>
<dbReference type="Proteomes" id="UP000598467">
    <property type="component" value="Unassembled WGS sequence"/>
</dbReference>
<feature type="chain" id="PRO_5037080567" description="CopL family metal-binding regulatory protein" evidence="2">
    <location>
        <begin position="28"/>
        <end position="120"/>
    </location>
</feature>
<name>A0A926S8N4_9HYPH</name>
<dbReference type="RefSeq" id="WP_190293693.1">
    <property type="nucleotide sequence ID" value="NZ_JABFCZ010000029.1"/>
</dbReference>
<sequence>MRSLLTALLILAVAGIHSLAAQGPAFASPHALAIDAQQAGKPEQKIKPASGHSHEAMTCCKKSSGSKGPMDGSTCPMDCLGLVVTVPMPVLERSQTAEAHSIHRHHPVVLFGNDPPPIAV</sequence>
<dbReference type="AlphaFoldDB" id="A0A926S8N4"/>
<reference evidence="3" key="1">
    <citation type="submission" date="2020-05" db="EMBL/GenBank/DDBJ databases">
        <title>Identification of trans-AT polyketide cluster in two marine bacteria, producers of a novel glutaramide-containing polyketide sesbanimide D and analogs.</title>
        <authorList>
            <person name="Kacar D."/>
            <person name="Rodriguez P."/>
            <person name="Canedo L."/>
            <person name="Gonzalez E."/>
            <person name="Galan B."/>
            <person name="De La Calle F."/>
            <person name="Garcia J.L."/>
        </authorList>
    </citation>
    <scope>NUCLEOTIDE SEQUENCE</scope>
    <source>
        <strain evidence="3">PHM038</strain>
    </source>
</reference>
<feature type="region of interest" description="Disordered" evidence="1">
    <location>
        <begin position="37"/>
        <end position="69"/>
    </location>
</feature>
<feature type="signal peptide" evidence="2">
    <location>
        <begin position="1"/>
        <end position="27"/>
    </location>
</feature>
<evidence type="ECO:0000313" key="4">
    <source>
        <dbReference type="Proteomes" id="UP000598467"/>
    </source>
</evidence>
<evidence type="ECO:0000256" key="2">
    <source>
        <dbReference type="SAM" id="SignalP"/>
    </source>
</evidence>
<organism evidence="3 4">
    <name type="scientific">Roseibium aggregatum</name>
    <dbReference type="NCBI Taxonomy" id="187304"/>
    <lineage>
        <taxon>Bacteria</taxon>
        <taxon>Pseudomonadati</taxon>
        <taxon>Pseudomonadota</taxon>
        <taxon>Alphaproteobacteria</taxon>
        <taxon>Hyphomicrobiales</taxon>
        <taxon>Stappiaceae</taxon>
        <taxon>Roseibium</taxon>
    </lineage>
</organism>
<accession>A0A926S8N4</accession>
<evidence type="ECO:0000313" key="3">
    <source>
        <dbReference type="EMBL" id="MBD1549007.1"/>
    </source>
</evidence>
<protein>
    <recommendedName>
        <fullName evidence="5">CopL family metal-binding regulatory protein</fullName>
    </recommendedName>
</protein>
<dbReference type="EMBL" id="JABFCZ010000029">
    <property type="protein sequence ID" value="MBD1549007.1"/>
    <property type="molecule type" value="Genomic_DNA"/>
</dbReference>
<keyword evidence="2" id="KW-0732">Signal</keyword>